<feature type="compositionally biased region" description="Basic and acidic residues" evidence="1">
    <location>
        <begin position="128"/>
        <end position="139"/>
    </location>
</feature>
<feature type="region of interest" description="Disordered" evidence="1">
    <location>
        <begin position="126"/>
        <end position="153"/>
    </location>
</feature>
<dbReference type="OrthoDB" id="270639at2759"/>
<comment type="caution">
    <text evidence="2">The sequence shown here is derived from an EMBL/GenBank/DDBJ whole genome shotgun (WGS) entry which is preliminary data.</text>
</comment>
<dbReference type="EMBL" id="PGGS01000167">
    <property type="protein sequence ID" value="PNH07689.1"/>
    <property type="molecule type" value="Genomic_DNA"/>
</dbReference>
<dbReference type="Proteomes" id="UP000236333">
    <property type="component" value="Unassembled WGS sequence"/>
</dbReference>
<protein>
    <submittedName>
        <fullName evidence="2">Uncharacterized protein</fullName>
    </submittedName>
</protein>
<sequence>MAAAAVLRAGLGAAVLQLQFRVARCSRLAQPTCPYRVACRRFVTVAAGEPASEGVPLAQAPPKPKPKVFKVRPLTKGGQKWVRNIGGGQNFDDALAKVQEIIDRAVEYVTPKEADPETIKRVKAQIKAGKEKRLDGKKKDAVRKKERSRKDWD</sequence>
<evidence type="ECO:0000256" key="1">
    <source>
        <dbReference type="SAM" id="MobiDB-lite"/>
    </source>
</evidence>
<keyword evidence="3" id="KW-1185">Reference proteome</keyword>
<dbReference type="AlphaFoldDB" id="A0A2J8A586"/>
<proteinExistence type="predicted"/>
<gene>
    <name evidence="2" type="ORF">TSOC_005825</name>
</gene>
<name>A0A2J8A586_9CHLO</name>
<organism evidence="2 3">
    <name type="scientific">Tetrabaena socialis</name>
    <dbReference type="NCBI Taxonomy" id="47790"/>
    <lineage>
        <taxon>Eukaryota</taxon>
        <taxon>Viridiplantae</taxon>
        <taxon>Chlorophyta</taxon>
        <taxon>core chlorophytes</taxon>
        <taxon>Chlorophyceae</taxon>
        <taxon>CS clade</taxon>
        <taxon>Chlamydomonadales</taxon>
        <taxon>Tetrabaenaceae</taxon>
        <taxon>Tetrabaena</taxon>
    </lineage>
</organism>
<reference evidence="2 3" key="1">
    <citation type="journal article" date="2017" name="Mol. Biol. Evol.">
        <title>The 4-celled Tetrabaena socialis nuclear genome reveals the essential components for genetic control of cell number at the origin of multicellularity in the volvocine lineage.</title>
        <authorList>
            <person name="Featherston J."/>
            <person name="Arakaki Y."/>
            <person name="Hanschen E.R."/>
            <person name="Ferris P.J."/>
            <person name="Michod R.E."/>
            <person name="Olson B.J.S.C."/>
            <person name="Nozaki H."/>
            <person name="Durand P.M."/>
        </authorList>
    </citation>
    <scope>NUCLEOTIDE SEQUENCE [LARGE SCALE GENOMIC DNA]</scope>
    <source>
        <strain evidence="2 3">NIES-571</strain>
    </source>
</reference>
<evidence type="ECO:0000313" key="2">
    <source>
        <dbReference type="EMBL" id="PNH07689.1"/>
    </source>
</evidence>
<evidence type="ECO:0000313" key="3">
    <source>
        <dbReference type="Proteomes" id="UP000236333"/>
    </source>
</evidence>
<accession>A0A2J8A586</accession>
<dbReference type="Gene3D" id="3.30.160.20">
    <property type="match status" value="1"/>
</dbReference>